<dbReference type="InterPro" id="IPR056165">
    <property type="entry name" value="Beta-prop_ELP1_2nd"/>
</dbReference>
<evidence type="ECO:0000259" key="10">
    <source>
        <dbReference type="Pfam" id="PF23925"/>
    </source>
</evidence>
<dbReference type="EMBL" id="QDEB01063870">
    <property type="protein sequence ID" value="RZC36246.1"/>
    <property type="molecule type" value="Genomic_DNA"/>
</dbReference>
<dbReference type="InterPro" id="IPR056167">
    <property type="entry name" value="A-sol_ELP1"/>
</dbReference>
<dbReference type="Pfam" id="PF04762">
    <property type="entry name" value="Beta-prop_ELP1_1st"/>
    <property type="match status" value="1"/>
</dbReference>
<evidence type="ECO:0000256" key="1">
    <source>
        <dbReference type="ARBA" id="ARBA00005043"/>
    </source>
</evidence>
<dbReference type="Proteomes" id="UP000292052">
    <property type="component" value="Unassembled WGS sequence"/>
</dbReference>
<dbReference type="PANTHER" id="PTHR12747:SF0">
    <property type="entry name" value="ELONGATOR COMPLEX PROTEIN 1"/>
    <property type="match status" value="1"/>
</dbReference>
<evidence type="ECO:0000259" key="11">
    <source>
        <dbReference type="Pfam" id="PF23936"/>
    </source>
</evidence>
<feature type="compositionally biased region" description="Low complexity" evidence="7">
    <location>
        <begin position="1065"/>
        <end position="1084"/>
    </location>
</feature>
<feature type="domain" description="ELP1 first N-terminal beta-propeller" evidence="8">
    <location>
        <begin position="69"/>
        <end position="328"/>
    </location>
</feature>
<dbReference type="UniPathway" id="UPA00988"/>
<comment type="caution">
    <text evidence="12">The sequence shown here is derived from an EMBL/GenBank/DDBJ whole genome shotgun (WGS) entry which is preliminary data.</text>
</comment>
<evidence type="ECO:0000256" key="4">
    <source>
        <dbReference type="ARBA" id="ARBA00022694"/>
    </source>
</evidence>
<evidence type="ECO:0000256" key="7">
    <source>
        <dbReference type="SAM" id="MobiDB-lite"/>
    </source>
</evidence>
<dbReference type="Gene3D" id="2.130.10.10">
    <property type="entry name" value="YVTN repeat-like/Quinoprotein amine dehydrogenase"/>
    <property type="match status" value="1"/>
</dbReference>
<comment type="subcellular location">
    <subcellularLocation>
        <location evidence="6">Cytoplasm</location>
    </subcellularLocation>
    <subcellularLocation>
        <location evidence="6">Nucleus</location>
    </subcellularLocation>
</comment>
<dbReference type="InterPro" id="IPR006849">
    <property type="entry name" value="Elp1"/>
</dbReference>
<sequence length="1198" mass="138104">MKNLELLELVRKPITDPFPQTKLFIQTPDAVYFILNNSLHKYDLIHNTRIEVCPKPFEDAICIKLLTIEGKICVVTPGTLYILNPDGIDEVQSITFQKRIVTISWNPTEEVVVTVSQDGEVVTYSIDYENAEVYPQGCSSVNAKIPDTVYVGWGSKDTQFRGLEGKIKKNERPIEGKPIDDRKPSVSWRGNGEMFVVNYWQDYKRIFVVFETPCKAMYRSETCSGLQPTVAWRPTGNMIATLAELANKQSVVIFEKNGQKRFSFDLNFGEVIVRELKWSPCSQILTIYSESPSSNSQNIHLLMSSNYQWYEKQTLTFTSNNPLLDYDWSETTQFTFTLRVVMRNEIVNYTFRNVINNSQAKCAVINGKILQLTDFSDAVIPPTLYSKQFVNDKSINFVFINGNRVAIVDSGNCLKMFDFENPEIVLSTVNFGEIVDNLLQFPLACHHFVSKGYEVYLAAETDAETVFYGLNTQNNELNFINATNDPVKHFVIAPKNCEIISMKQIGDFLFINDDSFQNSIQETVAIVDDMPYNYQLTSSCHFYVNCHKICDSVNSFLVFNDYLLFTTKLNELYCVRLTRESMEILSEGGLSQNYRRSVEQGATIVTGIPNSPKIVLQLPRGNLETISCRLISIDILDRLLSDGKWEEALRFIRLEKLNANLLFDLDSNRFLTQVDRFVSAVETVNELNSVCLEIEEVNVLKTLYKNWGRCEEFPEKIPTIFGKILEYFDRVDYASYITTIMIINLHFFALRDALIYVQDLLKRSRDDVDLKKSVVEAVNTLKTYGCDQEKLYTEALLLYNLDLARFVATCCQMDPRIYEPHLNNLKNLAEVERHYEINLYGKRPKIAVAYMLRCPKFDSREILSFIRTHRVSREAYERCGGSNMKHYQVVSMVFAEDLSRKGCHHESGVVLKKAGLLEEALEEFKLGLRWREVLDLLKELQVEEMEKSRIINEMAGRLMQHHMVKDAAVLYEYYANNYEMAAKILTDNYLFHEAVHLAKKYNRNDIIVADIIPSLNKQKTHLEEKLTDLDGIFDKYRTRLAQVRRSRAAKFNNFGDEGDDRDSFSDAGSVASRSSRSRSSTASSRSRRKEEKKKQDLRQGGIYEDIALIRALHCLIREVYSKGEEVRSCCIFLLQESDVPFREIRLLHDLYFKIDRKIKNSLTEIWPPHFYLNNNTQDVQELADLANFECLGNQLASM</sequence>
<dbReference type="GO" id="GO:0005634">
    <property type="term" value="C:nucleus"/>
    <property type="evidence" value="ECO:0007669"/>
    <property type="project" value="UniProtKB-SubCell"/>
</dbReference>
<dbReference type="Pfam" id="PF23925">
    <property type="entry name" value="A-sol_ELP1"/>
    <property type="match status" value="1"/>
</dbReference>
<dbReference type="AlphaFoldDB" id="A0A482VU44"/>
<evidence type="ECO:0000256" key="6">
    <source>
        <dbReference type="PIRNR" id="PIRNR017233"/>
    </source>
</evidence>
<comment type="similarity">
    <text evidence="2 6">Belongs to the ELP1/IKA1 family.</text>
</comment>
<feature type="domain" description="ELP1 three-helical bundle" evidence="11">
    <location>
        <begin position="1005"/>
        <end position="1135"/>
    </location>
</feature>
<dbReference type="SUPFAM" id="SSF69322">
    <property type="entry name" value="Tricorn protease domain 2"/>
    <property type="match status" value="1"/>
</dbReference>
<evidence type="ECO:0000256" key="2">
    <source>
        <dbReference type="ARBA" id="ARBA00006086"/>
    </source>
</evidence>
<gene>
    <name evidence="12" type="ORF">BDFB_006635</name>
</gene>
<evidence type="ECO:0000313" key="12">
    <source>
        <dbReference type="EMBL" id="RZC36246.1"/>
    </source>
</evidence>
<evidence type="ECO:0000259" key="8">
    <source>
        <dbReference type="Pfam" id="PF04762"/>
    </source>
</evidence>
<dbReference type="InterPro" id="IPR056164">
    <property type="entry name" value="Beta-prop_ELP1_1st"/>
</dbReference>
<protein>
    <recommendedName>
        <fullName evidence="5 6">Elongator complex protein 1</fullName>
    </recommendedName>
</protein>
<dbReference type="InterPro" id="IPR015943">
    <property type="entry name" value="WD40/YVTN_repeat-like_dom_sf"/>
</dbReference>
<dbReference type="PIRSF" id="PIRSF017233">
    <property type="entry name" value="IKAP"/>
    <property type="match status" value="1"/>
</dbReference>
<comment type="pathway">
    <text evidence="1">tRNA modification; 5-methoxycarbonylmethyl-2-thiouridine-tRNA biosynthesis.</text>
</comment>
<dbReference type="Pfam" id="PF23797">
    <property type="entry name" value="Beta-prop_ELP1_2nd"/>
    <property type="match status" value="1"/>
</dbReference>
<dbReference type="Pfam" id="PF23936">
    <property type="entry name" value="HB_ELP1"/>
    <property type="match status" value="1"/>
</dbReference>
<organism evidence="12 13">
    <name type="scientific">Asbolus verrucosus</name>
    <name type="common">Desert ironclad beetle</name>
    <dbReference type="NCBI Taxonomy" id="1661398"/>
    <lineage>
        <taxon>Eukaryota</taxon>
        <taxon>Metazoa</taxon>
        <taxon>Ecdysozoa</taxon>
        <taxon>Arthropoda</taxon>
        <taxon>Hexapoda</taxon>
        <taxon>Insecta</taxon>
        <taxon>Pterygota</taxon>
        <taxon>Neoptera</taxon>
        <taxon>Endopterygota</taxon>
        <taxon>Coleoptera</taxon>
        <taxon>Polyphaga</taxon>
        <taxon>Cucujiformia</taxon>
        <taxon>Tenebrionidae</taxon>
        <taxon>Pimeliinae</taxon>
        <taxon>Asbolus</taxon>
    </lineage>
</organism>
<dbReference type="GO" id="GO:0033588">
    <property type="term" value="C:elongator holoenzyme complex"/>
    <property type="evidence" value="ECO:0007669"/>
    <property type="project" value="InterPro"/>
</dbReference>
<dbReference type="InterPro" id="IPR011044">
    <property type="entry name" value="Quino_amine_DH_bsu"/>
</dbReference>
<dbReference type="SUPFAM" id="SSF50969">
    <property type="entry name" value="YVTN repeat-like/Quinoprotein amine dehydrogenase"/>
    <property type="match status" value="1"/>
</dbReference>
<feature type="domain" description="ELP1 N-terminal second beta-propeller" evidence="9">
    <location>
        <begin position="364"/>
        <end position="605"/>
    </location>
</feature>
<dbReference type="GO" id="GO:0000049">
    <property type="term" value="F:tRNA binding"/>
    <property type="evidence" value="ECO:0007669"/>
    <property type="project" value="TreeGrafter"/>
</dbReference>
<proteinExistence type="inferred from homology"/>
<keyword evidence="6" id="KW-0539">Nucleus</keyword>
<evidence type="ECO:0000259" key="9">
    <source>
        <dbReference type="Pfam" id="PF23797"/>
    </source>
</evidence>
<evidence type="ECO:0000313" key="13">
    <source>
        <dbReference type="Proteomes" id="UP000292052"/>
    </source>
</evidence>
<dbReference type="InterPro" id="IPR056169">
    <property type="entry name" value="HB_ELP1"/>
</dbReference>
<name>A0A482VU44_ASBVE</name>
<reference evidence="12 13" key="1">
    <citation type="submission" date="2017-03" db="EMBL/GenBank/DDBJ databases">
        <title>Genome of the blue death feigning beetle - Asbolus verrucosus.</title>
        <authorList>
            <person name="Rider S.D."/>
        </authorList>
    </citation>
    <scope>NUCLEOTIDE SEQUENCE [LARGE SCALE GENOMIC DNA]</scope>
    <source>
        <strain evidence="12">Butters</strain>
        <tissue evidence="12">Head and leg muscle</tissue>
    </source>
</reference>
<evidence type="ECO:0000256" key="5">
    <source>
        <dbReference type="ARBA" id="ARBA00029535"/>
    </source>
</evidence>
<feature type="domain" description="ELP1 alpha-solenoid" evidence="10">
    <location>
        <begin position="631"/>
        <end position="825"/>
    </location>
</feature>
<keyword evidence="4" id="KW-0819">tRNA processing</keyword>
<comment type="function">
    <text evidence="6">Component of the elongator complex which is required for multiple tRNA modifications, including mcm5U (5-methoxycarbonylmethyl uridine), mcm5s2U (5-methoxycarbonylmethyl-2-thiouridine), and ncm5U (5-carbamoylmethyl uridine). The elongator complex catalyzes formation of carboxymethyluridine in the wobble base at position 34 in tRNAs.</text>
</comment>
<dbReference type="STRING" id="1661398.A0A482VU44"/>
<evidence type="ECO:0000256" key="3">
    <source>
        <dbReference type="ARBA" id="ARBA00022490"/>
    </source>
</evidence>
<dbReference type="GO" id="GO:0005829">
    <property type="term" value="C:cytosol"/>
    <property type="evidence" value="ECO:0007669"/>
    <property type="project" value="TreeGrafter"/>
</dbReference>
<keyword evidence="13" id="KW-1185">Reference proteome</keyword>
<accession>A0A482VU44</accession>
<keyword evidence="3 6" id="KW-0963">Cytoplasm</keyword>
<dbReference type="PANTHER" id="PTHR12747">
    <property type="entry name" value="ELONGATOR COMPLEX PROTEIN 1"/>
    <property type="match status" value="1"/>
</dbReference>
<dbReference type="OrthoDB" id="40048at2759"/>
<dbReference type="GO" id="GO:0002926">
    <property type="term" value="P:tRNA wobble base 5-methoxycarbonylmethyl-2-thiouridinylation"/>
    <property type="evidence" value="ECO:0007669"/>
    <property type="project" value="TreeGrafter"/>
</dbReference>
<feature type="region of interest" description="Disordered" evidence="7">
    <location>
        <begin position="1058"/>
        <end position="1096"/>
    </location>
</feature>